<dbReference type="Proteomes" id="UP001151760">
    <property type="component" value="Unassembled WGS sequence"/>
</dbReference>
<evidence type="ECO:0000313" key="2">
    <source>
        <dbReference type="Proteomes" id="UP001151760"/>
    </source>
</evidence>
<evidence type="ECO:0000313" key="1">
    <source>
        <dbReference type="EMBL" id="GJS85358.1"/>
    </source>
</evidence>
<dbReference type="EMBL" id="BQNB010011043">
    <property type="protein sequence ID" value="GJS85358.1"/>
    <property type="molecule type" value="Genomic_DNA"/>
</dbReference>
<sequence length="82" mass="9351">MANLSEDIQCVGSDTHPLMLDRETLVEGAFHLGPERDRVFADLTPEEKERFKADIRAMNILLQGLSKDIYTLINHCRIDIPL</sequence>
<comment type="caution">
    <text evidence="1">The sequence shown here is derived from an EMBL/GenBank/DDBJ whole genome shotgun (WGS) entry which is preliminary data.</text>
</comment>
<keyword evidence="2" id="KW-1185">Reference proteome</keyword>
<accession>A0ABQ4Z901</accession>
<protein>
    <submittedName>
        <fullName evidence="1">Uncharacterized protein</fullName>
    </submittedName>
</protein>
<gene>
    <name evidence="1" type="ORF">Tco_0751899</name>
</gene>
<proteinExistence type="predicted"/>
<organism evidence="1 2">
    <name type="scientific">Tanacetum coccineum</name>
    <dbReference type="NCBI Taxonomy" id="301880"/>
    <lineage>
        <taxon>Eukaryota</taxon>
        <taxon>Viridiplantae</taxon>
        <taxon>Streptophyta</taxon>
        <taxon>Embryophyta</taxon>
        <taxon>Tracheophyta</taxon>
        <taxon>Spermatophyta</taxon>
        <taxon>Magnoliopsida</taxon>
        <taxon>eudicotyledons</taxon>
        <taxon>Gunneridae</taxon>
        <taxon>Pentapetalae</taxon>
        <taxon>asterids</taxon>
        <taxon>campanulids</taxon>
        <taxon>Asterales</taxon>
        <taxon>Asteraceae</taxon>
        <taxon>Asteroideae</taxon>
        <taxon>Anthemideae</taxon>
        <taxon>Anthemidinae</taxon>
        <taxon>Tanacetum</taxon>
    </lineage>
</organism>
<name>A0ABQ4Z901_9ASTR</name>
<reference evidence="1" key="2">
    <citation type="submission" date="2022-01" db="EMBL/GenBank/DDBJ databases">
        <authorList>
            <person name="Yamashiro T."/>
            <person name="Shiraishi A."/>
            <person name="Satake H."/>
            <person name="Nakayama K."/>
        </authorList>
    </citation>
    <scope>NUCLEOTIDE SEQUENCE</scope>
</reference>
<reference evidence="1" key="1">
    <citation type="journal article" date="2022" name="Int. J. Mol. Sci.">
        <title>Draft Genome of Tanacetum Coccineum: Genomic Comparison of Closely Related Tanacetum-Family Plants.</title>
        <authorList>
            <person name="Yamashiro T."/>
            <person name="Shiraishi A."/>
            <person name="Nakayama K."/>
            <person name="Satake H."/>
        </authorList>
    </citation>
    <scope>NUCLEOTIDE SEQUENCE</scope>
</reference>